<dbReference type="NCBIfam" id="NF047752">
    <property type="entry name" value="MntA_antitoxin"/>
    <property type="match status" value="1"/>
</dbReference>
<dbReference type="InterPro" id="IPR052930">
    <property type="entry name" value="TA_antitoxin_MntA"/>
</dbReference>
<organism evidence="2">
    <name type="scientific">Thermosulfurimonas dismutans</name>
    <dbReference type="NCBI Taxonomy" id="999894"/>
    <lineage>
        <taxon>Bacteria</taxon>
        <taxon>Pseudomonadati</taxon>
        <taxon>Thermodesulfobacteriota</taxon>
        <taxon>Thermodesulfobacteria</taxon>
        <taxon>Thermodesulfobacteriales</taxon>
        <taxon>Thermodesulfobacteriaceae</taxon>
        <taxon>Thermosulfurimonas</taxon>
    </lineage>
</organism>
<dbReference type="SUPFAM" id="SSF81301">
    <property type="entry name" value="Nucleotidyltransferase"/>
    <property type="match status" value="1"/>
</dbReference>
<sequence length="127" mass="14941">MVSFEEVRRRLSPVWEAFPEVKFAYLFGSQASGQAGPLSDIDLAVYLEPYSHRRFLELYAACLRALKRDKMDLVVLNRAENLILLENIIREGKLLLERDRGARFEFEVETLHLALDFREMRRRILGR</sequence>
<dbReference type="PANTHER" id="PTHR43852">
    <property type="entry name" value="NUCLEOTIDYLTRANSFERASE"/>
    <property type="match status" value="1"/>
</dbReference>
<comment type="caution">
    <text evidence="2">The sequence shown here is derived from an EMBL/GenBank/DDBJ whole genome shotgun (WGS) entry which is preliminary data.</text>
</comment>
<proteinExistence type="predicted"/>
<dbReference type="InterPro" id="IPR041633">
    <property type="entry name" value="Polbeta"/>
</dbReference>
<protein>
    <submittedName>
        <fullName evidence="2">Nucleotidyltransferase domain-containing protein</fullName>
    </submittedName>
</protein>
<reference evidence="2" key="1">
    <citation type="journal article" date="2020" name="mSystems">
        <title>Genome- and Community-Level Interaction Insights into Carbon Utilization and Element Cycling Functions of Hydrothermarchaeota in Hydrothermal Sediment.</title>
        <authorList>
            <person name="Zhou Z."/>
            <person name="Liu Y."/>
            <person name="Xu W."/>
            <person name="Pan J."/>
            <person name="Luo Z.H."/>
            <person name="Li M."/>
        </authorList>
    </citation>
    <scope>NUCLEOTIDE SEQUENCE [LARGE SCALE GENOMIC DNA]</scope>
    <source>
        <strain evidence="2">HyVt-483</strain>
    </source>
</reference>
<dbReference type="Gene3D" id="3.30.460.10">
    <property type="entry name" value="Beta Polymerase, domain 2"/>
    <property type="match status" value="1"/>
</dbReference>
<dbReference type="InterPro" id="IPR043519">
    <property type="entry name" value="NT_sf"/>
</dbReference>
<dbReference type="CDD" id="cd05403">
    <property type="entry name" value="NT_KNTase_like"/>
    <property type="match status" value="1"/>
</dbReference>
<accession>A0A7C3CGT3</accession>
<feature type="domain" description="Polymerase beta nucleotidyltransferase" evidence="1">
    <location>
        <begin position="14"/>
        <end position="100"/>
    </location>
</feature>
<evidence type="ECO:0000259" key="1">
    <source>
        <dbReference type="Pfam" id="PF18765"/>
    </source>
</evidence>
<dbReference type="Pfam" id="PF18765">
    <property type="entry name" value="Polbeta"/>
    <property type="match status" value="1"/>
</dbReference>
<dbReference type="EMBL" id="DRMH01000100">
    <property type="protein sequence ID" value="HFC98270.1"/>
    <property type="molecule type" value="Genomic_DNA"/>
</dbReference>
<dbReference type="PANTHER" id="PTHR43852:SF3">
    <property type="entry name" value="NUCLEOTIDYLTRANSFERASE"/>
    <property type="match status" value="1"/>
</dbReference>
<dbReference type="Proteomes" id="UP000886043">
    <property type="component" value="Unassembled WGS sequence"/>
</dbReference>
<name>A0A7C3CGT3_9BACT</name>
<dbReference type="AlphaFoldDB" id="A0A7C3CGT3"/>
<gene>
    <name evidence="2" type="ORF">ENJ40_07430</name>
</gene>
<evidence type="ECO:0000313" key="2">
    <source>
        <dbReference type="EMBL" id="HFC98270.1"/>
    </source>
</evidence>